<gene>
    <name evidence="4" type="ORF">UBRO2_03249</name>
    <name evidence="3" type="ORF">UBRO_03486</name>
</gene>
<reference evidence="5" key="1">
    <citation type="submission" date="2016-04" db="EMBL/GenBank/DDBJ databases">
        <authorList>
            <person name="Guldener U."/>
            <person name="Guldener U."/>
        </authorList>
    </citation>
    <scope>NUCLEOTIDE SEQUENCE [LARGE SCALE GENOMIC DNA]</scope>
    <source>
        <strain evidence="5">UB2112</strain>
    </source>
</reference>
<feature type="compositionally biased region" description="Low complexity" evidence="1">
    <location>
        <begin position="516"/>
        <end position="532"/>
    </location>
</feature>
<keyword evidence="2" id="KW-0812">Transmembrane</keyword>
<feature type="region of interest" description="Disordered" evidence="1">
    <location>
        <begin position="292"/>
        <end position="609"/>
    </location>
</feature>
<evidence type="ECO:0000313" key="3">
    <source>
        <dbReference type="EMBL" id="SAM82943.1"/>
    </source>
</evidence>
<evidence type="ECO:0000256" key="1">
    <source>
        <dbReference type="SAM" id="MobiDB-lite"/>
    </source>
</evidence>
<evidence type="ECO:0000313" key="4">
    <source>
        <dbReference type="EMBL" id="SYW79830.1"/>
    </source>
</evidence>
<accession>A0A1K0G5Y8</accession>
<feature type="compositionally biased region" description="Gly residues" evidence="1">
    <location>
        <begin position="543"/>
        <end position="555"/>
    </location>
</feature>
<sequence length="781" mass="82400">MAPPAWAGESQSSTVFSMNPRDSRVVSIYDKYLYDPKDLESSDPRRRELARKASQLKLHGRPANDMDANGLRSVGSSHSRLAQRKSIAFSQNVKASDGHTASSRSTAIAAAHNHHHSAQHQNQKSSRVSVASHLDDDTHDRDSGAFGLGLGMLGGSDSESDSDTDDERSRKPNNPGLDRLNNRRDKDRPDSWTDRAKAVGQRPPDSASQNPPSLKLMALKSAKQGGDQSRDERNSRLAVDSNFIDRNSRHGSTIGFSGQPADGRTSSQTANIGGNSKRLSARTALTKQLGLASPNPEATASQFRVPSPNQPRDYFDSRAPQATQGPSTSSSSRNAGPPPIDVGRAQQHGSGGQQPSSAPASTPNSATPLCSPGYSPGGMPSPAHLHAQGSMPPNVLQRGPPSPYGQRGPPGNPAGSGRPQGPLGPGGYQSNTSPTRPGQGPNAPHPSSLQAGLGGRPPPNGFQRGPGPQGRGPPGPNGNFGPSFSDTPRPSKRQSIFRRSMAMFGGGPQAGPPGNGQPNHPQQRSQPPQKRQSLFRRSMAMLTGGGSTDSGGMGPQGNQQMRMPVPAPAQPRASLAPRVQGLQDDFEKPDHPRKSQFLGAGGEGAEWDTHGEGAKFWRRFSMAQKTAGTHKLEDGSKTWMASMARGRRKLIVIGVIALVSLVGVIVGVIVWREIVSPSGSISDEPTSVYKANIGAKGLDSASAASATSTSKETKATATSTASSGYYSRSLPADPVAEDVVKRHIRRAVTYELGAKKMRKRHFGRAIAAASPQQPASLADLD</sequence>
<feature type="compositionally biased region" description="Basic and acidic residues" evidence="1">
    <location>
        <begin position="180"/>
        <end position="197"/>
    </location>
</feature>
<dbReference type="OrthoDB" id="3366868at2759"/>
<dbReference type="AlphaFoldDB" id="A0A1K0G5Y8"/>
<keyword evidence="2" id="KW-0472">Membrane</keyword>
<feature type="compositionally biased region" description="Low complexity" evidence="1">
    <location>
        <begin position="345"/>
        <end position="382"/>
    </location>
</feature>
<reference evidence="3" key="2">
    <citation type="submission" date="2016-04" db="EMBL/GenBank/DDBJ databases">
        <authorList>
            <person name="Evans L.H."/>
            <person name="Alamgir A."/>
            <person name="Owens N."/>
            <person name="Weber N.D."/>
            <person name="Virtaneva K."/>
            <person name="Barbian K."/>
            <person name="Babar A."/>
            <person name="Rosenke K."/>
        </authorList>
    </citation>
    <scope>NUCLEOTIDE SEQUENCE</scope>
    <source>
        <strain evidence="3">UB2112</strain>
    </source>
</reference>
<dbReference type="EMBL" id="ULHB01000059">
    <property type="protein sequence ID" value="SYW79830.1"/>
    <property type="molecule type" value="Genomic_DNA"/>
</dbReference>
<evidence type="ECO:0000313" key="6">
    <source>
        <dbReference type="Proteomes" id="UP000658997"/>
    </source>
</evidence>
<keyword evidence="2" id="KW-1133">Transmembrane helix</keyword>
<keyword evidence="6" id="KW-1185">Reference proteome</keyword>
<feature type="compositionally biased region" description="Basic and acidic residues" evidence="1">
    <location>
        <begin position="36"/>
        <end position="51"/>
    </location>
</feature>
<feature type="region of interest" description="Disordered" evidence="1">
    <location>
        <begin position="1"/>
        <end position="20"/>
    </location>
</feature>
<dbReference type="Proteomes" id="UP000179920">
    <property type="component" value="Chromosome IX"/>
</dbReference>
<evidence type="ECO:0000256" key="2">
    <source>
        <dbReference type="SAM" id="Phobius"/>
    </source>
</evidence>
<reference evidence="4" key="3">
    <citation type="submission" date="2018-08" db="EMBL/GenBank/DDBJ databases">
        <authorList>
            <person name="Guldener U."/>
        </authorList>
    </citation>
    <scope>NUCLEOTIDE SEQUENCE</scope>
    <source>
        <strain evidence="4">UB2</strain>
    </source>
</reference>
<dbReference type="EMBL" id="LT558125">
    <property type="protein sequence ID" value="SAM82943.1"/>
    <property type="molecule type" value="Genomic_DNA"/>
</dbReference>
<feature type="transmembrane region" description="Helical" evidence="2">
    <location>
        <begin position="650"/>
        <end position="671"/>
    </location>
</feature>
<evidence type="ECO:0000313" key="5">
    <source>
        <dbReference type="Proteomes" id="UP000179920"/>
    </source>
</evidence>
<feature type="region of interest" description="Disordered" evidence="1">
    <location>
        <begin position="110"/>
        <end position="213"/>
    </location>
</feature>
<feature type="compositionally biased region" description="Polar residues" evidence="1">
    <location>
        <begin position="320"/>
        <end position="334"/>
    </location>
</feature>
<feature type="region of interest" description="Disordered" evidence="1">
    <location>
        <begin position="36"/>
        <end position="83"/>
    </location>
</feature>
<proteinExistence type="predicted"/>
<name>A0A1K0G5Y8_9BASI</name>
<feature type="compositionally biased region" description="Basic and acidic residues" evidence="1">
    <location>
        <begin position="133"/>
        <end position="143"/>
    </location>
</feature>
<feature type="compositionally biased region" description="Polar residues" evidence="1">
    <location>
        <begin position="264"/>
        <end position="279"/>
    </location>
</feature>
<protein>
    <submittedName>
        <fullName evidence="3">Uncharacterized protein</fullName>
    </submittedName>
</protein>
<organism evidence="3 5">
    <name type="scientific">Ustilago bromivora</name>
    <dbReference type="NCBI Taxonomy" id="307758"/>
    <lineage>
        <taxon>Eukaryota</taxon>
        <taxon>Fungi</taxon>
        <taxon>Dikarya</taxon>
        <taxon>Basidiomycota</taxon>
        <taxon>Ustilaginomycotina</taxon>
        <taxon>Ustilaginomycetes</taxon>
        <taxon>Ustilaginales</taxon>
        <taxon>Ustilaginaceae</taxon>
        <taxon>Ustilago</taxon>
    </lineage>
</organism>
<feature type="region of interest" description="Disordered" evidence="1">
    <location>
        <begin position="241"/>
        <end position="279"/>
    </location>
</feature>
<dbReference type="Proteomes" id="UP000658997">
    <property type="component" value="Unassembled WGS sequence"/>
</dbReference>